<proteinExistence type="predicted"/>
<feature type="compositionally biased region" description="Polar residues" evidence="1">
    <location>
        <begin position="96"/>
        <end position="107"/>
    </location>
</feature>
<comment type="caution">
    <text evidence="2">The sequence shown here is derived from an EMBL/GenBank/DDBJ whole genome shotgun (WGS) entry which is preliminary data.</text>
</comment>
<feature type="compositionally biased region" description="Basic residues" evidence="1">
    <location>
        <begin position="344"/>
        <end position="354"/>
    </location>
</feature>
<evidence type="ECO:0000256" key="1">
    <source>
        <dbReference type="SAM" id="MobiDB-lite"/>
    </source>
</evidence>
<dbReference type="Proteomes" id="UP000221165">
    <property type="component" value="Unassembled WGS sequence"/>
</dbReference>
<feature type="compositionally biased region" description="Polar residues" evidence="1">
    <location>
        <begin position="28"/>
        <end position="38"/>
    </location>
</feature>
<organism evidence="2 3">
    <name type="scientific">Cystoisospora suis</name>
    <dbReference type="NCBI Taxonomy" id="483139"/>
    <lineage>
        <taxon>Eukaryota</taxon>
        <taxon>Sar</taxon>
        <taxon>Alveolata</taxon>
        <taxon>Apicomplexa</taxon>
        <taxon>Conoidasida</taxon>
        <taxon>Coccidia</taxon>
        <taxon>Eucoccidiorida</taxon>
        <taxon>Eimeriorina</taxon>
        <taxon>Sarcocystidae</taxon>
        <taxon>Cystoisospora</taxon>
    </lineage>
</organism>
<feature type="region of interest" description="Disordered" evidence="1">
    <location>
        <begin position="698"/>
        <end position="729"/>
    </location>
</feature>
<evidence type="ECO:0000313" key="3">
    <source>
        <dbReference type="Proteomes" id="UP000221165"/>
    </source>
</evidence>
<feature type="compositionally biased region" description="Pro residues" evidence="1">
    <location>
        <begin position="374"/>
        <end position="418"/>
    </location>
</feature>
<feature type="compositionally biased region" description="Polar residues" evidence="1">
    <location>
        <begin position="306"/>
        <end position="315"/>
    </location>
</feature>
<feature type="compositionally biased region" description="Basic residues" evidence="1">
    <location>
        <begin position="935"/>
        <end position="945"/>
    </location>
</feature>
<reference evidence="2 3" key="1">
    <citation type="journal article" date="2017" name="Int. J. Parasitol.">
        <title>The genome of the protozoan parasite Cystoisospora suis and a reverse vaccinology approach to identify vaccine candidates.</title>
        <authorList>
            <person name="Palmieri N."/>
            <person name="Shrestha A."/>
            <person name="Ruttkowski B."/>
            <person name="Beck T."/>
            <person name="Vogl C."/>
            <person name="Tomley F."/>
            <person name="Blake D.P."/>
            <person name="Joachim A."/>
        </authorList>
    </citation>
    <scope>NUCLEOTIDE SEQUENCE [LARGE SCALE GENOMIC DNA]</scope>
    <source>
        <strain evidence="2 3">Wien I</strain>
    </source>
</reference>
<name>A0A2C6KPN6_9APIC</name>
<feature type="compositionally biased region" description="Low complexity" evidence="1">
    <location>
        <begin position="557"/>
        <end position="571"/>
    </location>
</feature>
<feature type="compositionally biased region" description="Polar residues" evidence="1">
    <location>
        <begin position="572"/>
        <end position="581"/>
    </location>
</feature>
<feature type="compositionally biased region" description="Basic residues" evidence="1">
    <location>
        <begin position="1"/>
        <end position="15"/>
    </location>
</feature>
<feature type="compositionally biased region" description="Low complexity" evidence="1">
    <location>
        <begin position="115"/>
        <end position="124"/>
    </location>
</feature>
<feature type="compositionally biased region" description="Low complexity" evidence="1">
    <location>
        <begin position="485"/>
        <end position="496"/>
    </location>
</feature>
<dbReference type="AlphaFoldDB" id="A0A2C6KPN6"/>
<feature type="region of interest" description="Disordered" evidence="1">
    <location>
        <begin position="1"/>
        <end position="512"/>
    </location>
</feature>
<dbReference type="VEuPathDB" id="ToxoDB:CSUI_007084"/>
<feature type="compositionally biased region" description="Basic and acidic residues" evidence="1">
    <location>
        <begin position="698"/>
        <end position="717"/>
    </location>
</feature>
<feature type="compositionally biased region" description="Basic and acidic residues" evidence="1">
    <location>
        <begin position="196"/>
        <end position="227"/>
    </location>
</feature>
<protein>
    <submittedName>
        <fullName evidence="2">Uncharacterized protein</fullName>
    </submittedName>
</protein>
<feature type="compositionally biased region" description="Basic and acidic residues" evidence="1">
    <location>
        <begin position="286"/>
        <end position="305"/>
    </location>
</feature>
<feature type="compositionally biased region" description="Polar residues" evidence="1">
    <location>
        <begin position="63"/>
        <end position="74"/>
    </location>
</feature>
<feature type="compositionally biased region" description="Low complexity" evidence="1">
    <location>
        <begin position="439"/>
        <end position="471"/>
    </location>
</feature>
<feature type="compositionally biased region" description="Basic and acidic residues" evidence="1">
    <location>
        <begin position="257"/>
        <end position="271"/>
    </location>
</feature>
<dbReference type="GeneID" id="94430445"/>
<feature type="compositionally biased region" description="Pro residues" evidence="1">
    <location>
        <begin position="472"/>
        <end position="484"/>
    </location>
</feature>
<evidence type="ECO:0000313" key="2">
    <source>
        <dbReference type="EMBL" id="PHJ19089.1"/>
    </source>
</evidence>
<sequence>MALKRQKASSSKKKSGNSSSKKVEQNEVSHSPSESPQNGEEKEGDDDANPKILSKEGKDSSVPDPTNQESNKISGVSAPKGVDVSLSSSSVDRTPVDTTSSENSNRLSKGKDESFSLSPSSLKNDSSDRRNDKGSKDFSSHTSHTDTSDVEKPSDPSEEDSLRTGTTATTSKGAGGEIEEEEGKRRGGGEEEEEKKEEMCDGMEKEEVTSPRRNEKDDGVSGTKDTEDSVENYDRGGNAPTDEEKKKKDDDAEEEDRDSRRSREGEMKTVEESQQEEASEGSSSGETKRSQVDNSEEEKKRKNEDGTASISSLSPRKTERKGGGAPGKKKDHTASSGQQDKSQGKKHMRNKNHGKSLLGAFKPVNNSGVYTPQQQPPPPPPVILVGPSLPPRPPPPPPPPVSLHPPTSCFPPSSPHPSLPFSSTSSPAPPYHPTVLQYPPSSSPVRPSAVYTPQQSQYPYSPSPFSTSSVTSPPPSYSCPPYSPPSASSSSYAKPSVVTPAPPRIERKTLEGSLDPLTQLAYFTLLQQQHPELQQSQNSGLHEGEGGGGEHPTPHTSSPSALVSSRSSSSSQTHPGLNAQESSSSDSKSSAAGDSTRRHHPTVVGGGEGGVASSSSSATSVWSVYTAGGSTGAYSEPEMLKRIEGARTYEETRNLVNLYSRKAEKFPEVLGNLLLKVAMKGKEVFREQLIEMRKQILAKHGDGGGGGGERERDKDLLKNPPPGRTLGRIASNTNLREDVKFHDFCQTIKRLSEELFHRVKNAPLSVSNSTLQNLIWSLSLTSMDNNCMEAFRELALEISKRDSFSSSQLVTIYCSYTRGLESTSTDRKGGINITTDDSKFIDLLVEKLLKHPEELTSLSCKQIAFFLQACNRLNYDNAQLLEHMGKTALSKEKDFEPKEWSAIVSVYTRFGVPLRGDCRKLRRSRQKRDWEKPPPPKKPKPISQC</sequence>
<feature type="compositionally biased region" description="Basic and acidic residues" evidence="1">
    <location>
        <begin position="125"/>
        <end position="155"/>
    </location>
</feature>
<gene>
    <name evidence="2" type="ORF">CSUI_007084</name>
</gene>
<feature type="region of interest" description="Disordered" evidence="1">
    <location>
        <begin position="919"/>
        <end position="945"/>
    </location>
</feature>
<dbReference type="OrthoDB" id="333475at2759"/>
<feature type="compositionally biased region" description="Low complexity" evidence="1">
    <location>
        <begin position="582"/>
        <end position="594"/>
    </location>
</feature>
<feature type="region of interest" description="Disordered" evidence="1">
    <location>
        <begin position="525"/>
        <end position="618"/>
    </location>
</feature>
<dbReference type="RefSeq" id="XP_067920791.1">
    <property type="nucleotide sequence ID" value="XM_068067234.1"/>
</dbReference>
<feature type="compositionally biased region" description="Low complexity" evidence="1">
    <location>
        <begin position="525"/>
        <end position="537"/>
    </location>
</feature>
<feature type="compositionally biased region" description="Low complexity" evidence="1">
    <location>
        <begin position="82"/>
        <end position="92"/>
    </location>
</feature>
<dbReference type="EMBL" id="MIGC01003654">
    <property type="protein sequence ID" value="PHJ19089.1"/>
    <property type="molecule type" value="Genomic_DNA"/>
</dbReference>
<accession>A0A2C6KPN6</accession>
<keyword evidence="3" id="KW-1185">Reference proteome</keyword>